<dbReference type="GO" id="GO:0030833">
    <property type="term" value="P:regulation of actin filament polymerization"/>
    <property type="evidence" value="ECO:0007669"/>
    <property type="project" value="TreeGrafter"/>
</dbReference>
<dbReference type="Pfam" id="PF00620">
    <property type="entry name" value="RhoGAP"/>
    <property type="match status" value="1"/>
</dbReference>
<dbReference type="GO" id="GO:0007165">
    <property type="term" value="P:signal transduction"/>
    <property type="evidence" value="ECO:0007669"/>
    <property type="project" value="InterPro"/>
</dbReference>
<feature type="domain" description="Rho-GAP" evidence="2">
    <location>
        <begin position="20"/>
        <end position="234"/>
    </location>
</feature>
<dbReference type="GO" id="GO:0005096">
    <property type="term" value="F:GTPase activator activity"/>
    <property type="evidence" value="ECO:0007669"/>
    <property type="project" value="UniProtKB-KW"/>
</dbReference>
<keyword evidence="1" id="KW-0343">GTPase activation</keyword>
<dbReference type="GO" id="GO:0051056">
    <property type="term" value="P:regulation of small GTPase mediated signal transduction"/>
    <property type="evidence" value="ECO:0007669"/>
    <property type="project" value="TreeGrafter"/>
</dbReference>
<evidence type="ECO:0000259" key="2">
    <source>
        <dbReference type="PROSITE" id="PS50238"/>
    </source>
</evidence>
<dbReference type="SMART" id="SM00324">
    <property type="entry name" value="RhoGAP"/>
    <property type="match status" value="1"/>
</dbReference>
<dbReference type="EMBL" id="MRZV01001004">
    <property type="protein sequence ID" value="PIK41604.1"/>
    <property type="molecule type" value="Genomic_DNA"/>
</dbReference>
<dbReference type="InterPro" id="IPR008936">
    <property type="entry name" value="Rho_GTPase_activation_prot"/>
</dbReference>
<protein>
    <submittedName>
        <fullName evidence="3">Putative rho GTPase-activating protein 18 isoform X3</fullName>
    </submittedName>
</protein>
<name>A0A2G8K0T3_STIJA</name>
<evidence type="ECO:0000313" key="3">
    <source>
        <dbReference type="EMBL" id="PIK41604.1"/>
    </source>
</evidence>
<comment type="caution">
    <text evidence="3">The sequence shown here is derived from an EMBL/GenBank/DDBJ whole genome shotgun (WGS) entry which is preliminary data.</text>
</comment>
<evidence type="ECO:0000313" key="4">
    <source>
        <dbReference type="Proteomes" id="UP000230750"/>
    </source>
</evidence>
<dbReference type="GO" id="GO:0005737">
    <property type="term" value="C:cytoplasm"/>
    <property type="evidence" value="ECO:0007669"/>
    <property type="project" value="TreeGrafter"/>
</dbReference>
<gene>
    <name evidence="3" type="ORF">BSL78_21539</name>
</gene>
<keyword evidence="4" id="KW-1185">Reference proteome</keyword>
<accession>A0A2G8K0T3</accession>
<dbReference type="STRING" id="307972.A0A2G8K0T3"/>
<sequence length="234" mass="26710">MSQADLCYFGFSTEYGVFGVPLSILVERDRDLKPDSEVPIFLSKLIGYIEENGLKEEGVLRVPGSTTRIKELQGEVEKQFYNGTFKFQNLRVNDAVGLLKLFLRELPSPPLTLEYVNAFSSVEQINDRKKQLQCLNLLILVLPDVYRATLKVMTIFNKKGKEKRRSMLEDVLEGIIRIQTPGDEEKVFTTVQLSEHTTADDIVAKFTQDLNPIATPILRRPHGRSVRRSREAKH</sequence>
<dbReference type="InterPro" id="IPR000198">
    <property type="entry name" value="RhoGAP_dom"/>
</dbReference>
<dbReference type="OrthoDB" id="27680at2759"/>
<dbReference type="Proteomes" id="UP000230750">
    <property type="component" value="Unassembled WGS sequence"/>
</dbReference>
<reference evidence="3 4" key="1">
    <citation type="journal article" date="2017" name="PLoS Biol.">
        <title>The sea cucumber genome provides insights into morphological evolution and visceral regeneration.</title>
        <authorList>
            <person name="Zhang X."/>
            <person name="Sun L."/>
            <person name="Yuan J."/>
            <person name="Sun Y."/>
            <person name="Gao Y."/>
            <person name="Zhang L."/>
            <person name="Li S."/>
            <person name="Dai H."/>
            <person name="Hamel J.F."/>
            <person name="Liu C."/>
            <person name="Yu Y."/>
            <person name="Liu S."/>
            <person name="Lin W."/>
            <person name="Guo K."/>
            <person name="Jin S."/>
            <person name="Xu P."/>
            <person name="Storey K.B."/>
            <person name="Huan P."/>
            <person name="Zhang T."/>
            <person name="Zhou Y."/>
            <person name="Zhang J."/>
            <person name="Lin C."/>
            <person name="Li X."/>
            <person name="Xing L."/>
            <person name="Huo D."/>
            <person name="Sun M."/>
            <person name="Wang L."/>
            <person name="Mercier A."/>
            <person name="Li F."/>
            <person name="Yang H."/>
            <person name="Xiang J."/>
        </authorList>
    </citation>
    <scope>NUCLEOTIDE SEQUENCE [LARGE SCALE GENOMIC DNA]</scope>
    <source>
        <strain evidence="3">Shaxun</strain>
        <tissue evidence="3">Muscle</tissue>
    </source>
</reference>
<dbReference type="SUPFAM" id="SSF48350">
    <property type="entry name" value="GTPase activation domain, GAP"/>
    <property type="match status" value="1"/>
</dbReference>
<dbReference type="AlphaFoldDB" id="A0A2G8K0T3"/>
<proteinExistence type="predicted"/>
<dbReference type="PANTHER" id="PTHR14963:SF1">
    <property type="entry name" value="RHO GTPASE-ACTIVATING PROTEIN CONUNDRUM"/>
    <property type="match status" value="1"/>
</dbReference>
<dbReference type="Gene3D" id="1.10.555.10">
    <property type="entry name" value="Rho GTPase activation protein"/>
    <property type="match status" value="1"/>
</dbReference>
<dbReference type="PROSITE" id="PS50238">
    <property type="entry name" value="RHOGAP"/>
    <property type="match status" value="1"/>
</dbReference>
<dbReference type="PANTHER" id="PTHR14963">
    <property type="entry name" value="RHO GTPASE ACTIVATING PROTEIN 18,19-RELATED"/>
    <property type="match status" value="1"/>
</dbReference>
<evidence type="ECO:0000256" key="1">
    <source>
        <dbReference type="ARBA" id="ARBA00022468"/>
    </source>
</evidence>
<organism evidence="3 4">
    <name type="scientific">Stichopus japonicus</name>
    <name type="common">Sea cucumber</name>
    <dbReference type="NCBI Taxonomy" id="307972"/>
    <lineage>
        <taxon>Eukaryota</taxon>
        <taxon>Metazoa</taxon>
        <taxon>Echinodermata</taxon>
        <taxon>Eleutherozoa</taxon>
        <taxon>Echinozoa</taxon>
        <taxon>Holothuroidea</taxon>
        <taxon>Aspidochirotacea</taxon>
        <taxon>Aspidochirotida</taxon>
        <taxon>Stichopodidae</taxon>
        <taxon>Apostichopus</taxon>
    </lineage>
</organism>